<protein>
    <recommendedName>
        <fullName evidence="3">ROK family protein</fullName>
    </recommendedName>
</protein>
<name>A0ABR5K2L8_9BACI</name>
<sequence length="118" mass="13114">MTKVKILAAYIGGTPIKAGISDQAGKFDVFKEFDTESKKGGKYLVEKLIKIISEFQGFDMIGISIVGPVNSIRESIWGSCSVDKTIFYKCPNYRYHITQETVENSMKNLIHGHATSCT</sequence>
<dbReference type="SUPFAM" id="SSF53067">
    <property type="entry name" value="Actin-like ATPase domain"/>
    <property type="match status" value="1"/>
</dbReference>
<dbReference type="Proteomes" id="UP000050668">
    <property type="component" value="Unassembled WGS sequence"/>
</dbReference>
<proteinExistence type="predicted"/>
<accession>A0ABR5K2L8</accession>
<dbReference type="EMBL" id="LGRV01000003">
    <property type="protein sequence ID" value="KOS69109.1"/>
    <property type="molecule type" value="Genomic_DNA"/>
</dbReference>
<gene>
    <name evidence="1" type="ORF">AEA09_11505</name>
</gene>
<comment type="caution">
    <text evidence="1">The sequence shown here is derived from an EMBL/GenBank/DDBJ whole genome shotgun (WGS) entry which is preliminary data.</text>
</comment>
<evidence type="ECO:0000313" key="1">
    <source>
        <dbReference type="EMBL" id="KOS69109.1"/>
    </source>
</evidence>
<dbReference type="InterPro" id="IPR043129">
    <property type="entry name" value="ATPase_NBD"/>
</dbReference>
<evidence type="ECO:0000313" key="2">
    <source>
        <dbReference type="Proteomes" id="UP000050668"/>
    </source>
</evidence>
<keyword evidence="2" id="KW-1185">Reference proteome</keyword>
<evidence type="ECO:0008006" key="3">
    <source>
        <dbReference type="Google" id="ProtNLM"/>
    </source>
</evidence>
<dbReference type="Gene3D" id="3.30.420.40">
    <property type="match status" value="1"/>
</dbReference>
<dbReference type="RefSeq" id="WP_053583971.1">
    <property type="nucleotide sequence ID" value="NZ_LGRV01000003.1"/>
</dbReference>
<organism evidence="1 2">
    <name type="scientific">Lysinibacillus contaminans</name>
    <dbReference type="NCBI Taxonomy" id="1293441"/>
    <lineage>
        <taxon>Bacteria</taxon>
        <taxon>Bacillati</taxon>
        <taxon>Bacillota</taxon>
        <taxon>Bacilli</taxon>
        <taxon>Bacillales</taxon>
        <taxon>Bacillaceae</taxon>
        <taxon>Lysinibacillus</taxon>
    </lineage>
</organism>
<reference evidence="2" key="1">
    <citation type="submission" date="2015-07" db="EMBL/GenBank/DDBJ databases">
        <title>Fjat-14205 dsm 2895.</title>
        <authorList>
            <person name="Liu B."/>
            <person name="Wang J."/>
            <person name="Zhu Y."/>
            <person name="Liu G."/>
            <person name="Chen Q."/>
            <person name="Chen Z."/>
            <person name="Lan J."/>
            <person name="Che J."/>
            <person name="Ge C."/>
            <person name="Shi H."/>
            <person name="Pan Z."/>
            <person name="Liu X."/>
        </authorList>
    </citation>
    <scope>NUCLEOTIDE SEQUENCE [LARGE SCALE GENOMIC DNA]</scope>
    <source>
        <strain evidence="2">DSM 25560</strain>
    </source>
</reference>